<dbReference type="Proteomes" id="UP000027192">
    <property type="component" value="Unassembled WGS sequence"/>
</dbReference>
<comment type="caution">
    <text evidence="1">The sequence shown here is derived from an EMBL/GenBank/DDBJ whole genome shotgun (WGS) entry which is preliminary data.</text>
</comment>
<dbReference type="AlphaFoldDB" id="A0A066RWE7"/>
<proteinExistence type="predicted"/>
<name>A0A066RWE7_9GAMM</name>
<dbReference type="PANTHER" id="PTHR40045">
    <property type="entry name" value="YCGG FAMILY PROTEIN"/>
    <property type="match status" value="1"/>
</dbReference>
<dbReference type="Pfam" id="PF08892">
    <property type="entry name" value="YqcI_YcgG"/>
    <property type="match status" value="1"/>
</dbReference>
<dbReference type="OrthoDB" id="112290at2"/>
<protein>
    <submittedName>
        <fullName evidence="1">Uncharacterized protein</fullName>
    </submittedName>
</protein>
<gene>
    <name evidence="1" type="ORF">EA58_08410</name>
</gene>
<dbReference type="RefSeq" id="WP_051641949.1">
    <property type="nucleotide sequence ID" value="NZ_JAGSGC010000017.1"/>
</dbReference>
<organism evidence="1 2">
    <name type="scientific">Photobacterium galatheae</name>
    <dbReference type="NCBI Taxonomy" id="1654360"/>
    <lineage>
        <taxon>Bacteria</taxon>
        <taxon>Pseudomonadati</taxon>
        <taxon>Pseudomonadota</taxon>
        <taxon>Gammaproteobacteria</taxon>
        <taxon>Vibrionales</taxon>
        <taxon>Vibrionaceae</taxon>
        <taxon>Photobacterium</taxon>
    </lineage>
</organism>
<dbReference type="STRING" id="1654360.EA58_08410"/>
<dbReference type="EMBL" id="JMIB01000015">
    <property type="protein sequence ID" value="KDM92027.1"/>
    <property type="molecule type" value="Genomic_DNA"/>
</dbReference>
<evidence type="ECO:0000313" key="1">
    <source>
        <dbReference type="EMBL" id="KDM92027.1"/>
    </source>
</evidence>
<dbReference type="PANTHER" id="PTHR40045:SF1">
    <property type="entry name" value="YQCI_YCGG FAMILY PROTEIN"/>
    <property type="match status" value="1"/>
</dbReference>
<sequence>MLIQQKAIQTVRHSPYSWVEAEFHRSTQVIMEKDFPCTFGILGAQKEVHYISALNFPYSAQALAEDITQYLSEIRAMPAKERGVSGLLVYFEPIGAMSLQSLQLTAWELLSQLERYDETPWPAGVSRDPADPDYAFCFQGEVWFINFSSSGYANRDSRNLGSQISLAMQAFSASDEYFNYNNKRKANAQKLVRSRAEKFDGCPVHHGLGPIIGEEKPSPLKLSYFIGDTNQIDSFEPWLYETISADFYLIDEEIVSWLGEANFRDAVRRMNQLGKEVIVVDDPNTSLTEQVRRLNTTKDVLWITSNPAHTHICPEEHVYCCCLRKDSHPEEIPGVLLIDHLFDTFALIKPSIKLS</sequence>
<keyword evidence="2" id="KW-1185">Reference proteome</keyword>
<dbReference type="InterPro" id="IPR014988">
    <property type="entry name" value="Uncharacterised_YqcI/YcgG"/>
</dbReference>
<accession>A0A066RWE7</accession>
<reference evidence="1 2" key="1">
    <citation type="submission" date="2014-04" db="EMBL/GenBank/DDBJ databases">
        <title>Draft genome sequence of Photobacterium halotolerans S2753: a solonamide, ngercheumicin and holomycin producer.</title>
        <authorList>
            <person name="Machado H.R."/>
            <person name="Gram L."/>
        </authorList>
    </citation>
    <scope>NUCLEOTIDE SEQUENCE [LARGE SCALE GENOMIC DNA]</scope>
    <source>
        <strain evidence="1 2">S2753</strain>
    </source>
</reference>
<evidence type="ECO:0000313" key="2">
    <source>
        <dbReference type="Proteomes" id="UP000027192"/>
    </source>
</evidence>